<gene>
    <name evidence="2" type="ORF">FLK61_26285</name>
</gene>
<name>A0A859FBW8_9BACI</name>
<dbReference type="InterPro" id="IPR006485">
    <property type="entry name" value="Phage-like_holin"/>
</dbReference>
<organism evidence="2 3">
    <name type="scientific">Paenalkalicoccus suaedae</name>
    <dbReference type="NCBI Taxonomy" id="2592382"/>
    <lineage>
        <taxon>Bacteria</taxon>
        <taxon>Bacillati</taxon>
        <taxon>Bacillota</taxon>
        <taxon>Bacilli</taxon>
        <taxon>Bacillales</taxon>
        <taxon>Bacillaceae</taxon>
        <taxon>Paenalkalicoccus</taxon>
    </lineage>
</organism>
<dbReference type="NCBIfam" id="TIGR01598">
    <property type="entry name" value="holin_phiLC3"/>
    <property type="match status" value="1"/>
</dbReference>
<keyword evidence="1" id="KW-1133">Transmembrane helix</keyword>
<evidence type="ECO:0000256" key="1">
    <source>
        <dbReference type="SAM" id="Phobius"/>
    </source>
</evidence>
<dbReference type="AlphaFoldDB" id="A0A859FBW8"/>
<feature type="transmembrane region" description="Helical" evidence="1">
    <location>
        <begin position="52"/>
        <end position="68"/>
    </location>
</feature>
<accession>A0A859FBW8</accession>
<feature type="transmembrane region" description="Helical" evidence="1">
    <location>
        <begin position="12"/>
        <end position="32"/>
    </location>
</feature>
<dbReference type="KEGG" id="psua:FLK61_26285"/>
<dbReference type="Pfam" id="PF04531">
    <property type="entry name" value="Phage_holin_1"/>
    <property type="match status" value="1"/>
</dbReference>
<proteinExistence type="predicted"/>
<keyword evidence="1" id="KW-0472">Membrane</keyword>
<protein>
    <submittedName>
        <fullName evidence="2">Phage holin</fullName>
    </submittedName>
</protein>
<keyword evidence="3" id="KW-1185">Reference proteome</keyword>
<sequence>MKINWKVRFKNPQFVTQLVLSIFVPILAYFGLTAQDLTTWSALGSLIVDALLNPYVLILVVMSVYNALNDPTVRGLGDSRQALKYEKPREDK</sequence>
<dbReference type="EMBL" id="CP041372">
    <property type="protein sequence ID" value="QKS70272.1"/>
    <property type="molecule type" value="Genomic_DNA"/>
</dbReference>
<evidence type="ECO:0000313" key="3">
    <source>
        <dbReference type="Proteomes" id="UP000318138"/>
    </source>
</evidence>
<keyword evidence="1" id="KW-0812">Transmembrane</keyword>
<dbReference type="RefSeq" id="WP_176008312.1">
    <property type="nucleotide sequence ID" value="NZ_CP041372.2"/>
</dbReference>
<reference evidence="3" key="1">
    <citation type="submission" date="2019-07" db="EMBL/GenBank/DDBJ databases">
        <title>Bacillus alkalisoli sp. nov. isolated from saline soil.</title>
        <authorList>
            <person name="Sun J.-Q."/>
            <person name="Xu L."/>
        </authorList>
    </citation>
    <scope>NUCLEOTIDE SEQUENCE [LARGE SCALE GENOMIC DNA]</scope>
    <source>
        <strain evidence="3">M4U3P1</strain>
    </source>
</reference>
<dbReference type="Proteomes" id="UP000318138">
    <property type="component" value="Chromosome"/>
</dbReference>
<evidence type="ECO:0000313" key="2">
    <source>
        <dbReference type="EMBL" id="QKS70272.1"/>
    </source>
</evidence>